<dbReference type="EMBL" id="CABVPY010000001">
    <property type="protein sequence ID" value="VWB06823.1"/>
    <property type="molecule type" value="Genomic_DNA"/>
</dbReference>
<feature type="transmembrane region" description="Helical" evidence="2">
    <location>
        <begin position="6"/>
        <end position="25"/>
    </location>
</feature>
<reference evidence="3 4" key="1">
    <citation type="submission" date="2019-09" db="EMBL/GenBank/DDBJ databases">
        <authorList>
            <person name="Depoorter E."/>
        </authorList>
    </citation>
    <scope>NUCLEOTIDE SEQUENCE [LARGE SCALE GENOMIC DNA]</scope>
    <source>
        <strain evidence="3">LMG 6863</strain>
    </source>
</reference>
<dbReference type="AlphaFoldDB" id="A0A6P2GR65"/>
<evidence type="ECO:0000313" key="3">
    <source>
        <dbReference type="EMBL" id="VWB06823.1"/>
    </source>
</evidence>
<organism evidence="3 4">
    <name type="scientific">Burkholderia lata (strain ATCC 17760 / DSM 23089 / LMG 22485 / NCIMB 9086 / R18194 / 383)</name>
    <dbReference type="NCBI Taxonomy" id="482957"/>
    <lineage>
        <taxon>Bacteria</taxon>
        <taxon>Pseudomonadati</taxon>
        <taxon>Pseudomonadota</taxon>
        <taxon>Betaproteobacteria</taxon>
        <taxon>Burkholderiales</taxon>
        <taxon>Burkholderiaceae</taxon>
        <taxon>Burkholderia</taxon>
        <taxon>Burkholderia cepacia complex</taxon>
    </lineage>
</organism>
<accession>A0A6P2GR65</accession>
<evidence type="ECO:0000256" key="1">
    <source>
        <dbReference type="SAM" id="Coils"/>
    </source>
</evidence>
<gene>
    <name evidence="3" type="ORF">BLA6863_00136</name>
</gene>
<feature type="coiled-coil region" evidence="1">
    <location>
        <begin position="29"/>
        <end position="56"/>
    </location>
</feature>
<keyword evidence="2" id="KW-0472">Membrane</keyword>
<proteinExistence type="predicted"/>
<evidence type="ECO:0000256" key="2">
    <source>
        <dbReference type="SAM" id="Phobius"/>
    </source>
</evidence>
<keyword evidence="2" id="KW-0812">Transmembrane</keyword>
<evidence type="ECO:0000313" key="4">
    <source>
        <dbReference type="Proteomes" id="UP000494170"/>
    </source>
</evidence>
<dbReference type="Proteomes" id="UP000494170">
    <property type="component" value="Unassembled WGS sequence"/>
</dbReference>
<keyword evidence="1" id="KW-0175">Coiled coil</keyword>
<keyword evidence="2" id="KW-1133">Transmembrane helix</keyword>
<name>A0A6P2GR65_BURL3</name>
<dbReference type="RefSeq" id="WP_174936620.1">
    <property type="nucleotide sequence ID" value="NZ_CABVPY010000001.1"/>
</dbReference>
<protein>
    <submittedName>
        <fullName evidence="3">Uncharacterized protein</fullName>
    </submittedName>
</protein>
<sequence length="109" mass="12146">MDYSTVAGVGGAAAGGLFAVLAYMLKRSVSQMDQKLRDQDTKLEAHEKQMKEQDKAFDAYRLHVAETYAPNSALEKAIDRFSASVDAVFKKLEALDAKFDRRLENKADK</sequence>